<evidence type="ECO:0000313" key="2">
    <source>
        <dbReference type="EMBL" id="MEK8032252.1"/>
    </source>
</evidence>
<dbReference type="SUPFAM" id="SSF89796">
    <property type="entry name" value="CoA-transferase family III (CaiB/BaiF)"/>
    <property type="match status" value="1"/>
</dbReference>
<evidence type="ECO:0000313" key="3">
    <source>
        <dbReference type="Proteomes" id="UP001371218"/>
    </source>
</evidence>
<feature type="region of interest" description="Disordered" evidence="1">
    <location>
        <begin position="335"/>
        <end position="369"/>
    </location>
</feature>
<dbReference type="Gene3D" id="3.40.50.10540">
    <property type="entry name" value="Crotonobetainyl-coa:carnitine coa-transferase, domain 1"/>
    <property type="match status" value="1"/>
</dbReference>
<dbReference type="Pfam" id="PF02515">
    <property type="entry name" value="CoA_transf_3"/>
    <property type="match status" value="1"/>
</dbReference>
<protein>
    <submittedName>
        <fullName evidence="2">CaiB/BaiF CoA-transferase family protein</fullName>
    </submittedName>
</protein>
<dbReference type="InterPro" id="IPR003673">
    <property type="entry name" value="CoA-Trfase_fam_III"/>
</dbReference>
<dbReference type="InterPro" id="IPR023606">
    <property type="entry name" value="CoA-Trfase_III_dom_1_sf"/>
</dbReference>
<dbReference type="EMBL" id="JBBUTG010000009">
    <property type="protein sequence ID" value="MEK8032252.1"/>
    <property type="molecule type" value="Genomic_DNA"/>
</dbReference>
<dbReference type="PANTHER" id="PTHR48228">
    <property type="entry name" value="SUCCINYL-COA--D-CITRAMALATE COA-TRANSFERASE"/>
    <property type="match status" value="1"/>
</dbReference>
<organism evidence="2 3">
    <name type="scientific">Ideonella lacteola</name>
    <dbReference type="NCBI Taxonomy" id="2984193"/>
    <lineage>
        <taxon>Bacteria</taxon>
        <taxon>Pseudomonadati</taxon>
        <taxon>Pseudomonadota</taxon>
        <taxon>Betaproteobacteria</taxon>
        <taxon>Burkholderiales</taxon>
        <taxon>Sphaerotilaceae</taxon>
        <taxon>Ideonella</taxon>
    </lineage>
</organism>
<evidence type="ECO:0000256" key="1">
    <source>
        <dbReference type="SAM" id="MobiDB-lite"/>
    </source>
</evidence>
<dbReference type="InterPro" id="IPR050509">
    <property type="entry name" value="CoA-transferase_III"/>
</dbReference>
<proteinExistence type="predicted"/>
<keyword evidence="3" id="KW-1185">Reference proteome</keyword>
<name>A0ABU9BTR3_9BURK</name>
<dbReference type="RefSeq" id="WP_341426664.1">
    <property type="nucleotide sequence ID" value="NZ_JBBUTG010000009.1"/>
</dbReference>
<comment type="caution">
    <text evidence="2">The sequence shown here is derived from an EMBL/GenBank/DDBJ whole genome shotgun (WGS) entry which is preliminary data.</text>
</comment>
<dbReference type="Gene3D" id="3.30.1540.10">
    <property type="entry name" value="formyl-coa transferase, domain 3"/>
    <property type="match status" value="1"/>
</dbReference>
<dbReference type="InterPro" id="IPR044855">
    <property type="entry name" value="CoA-Trfase_III_dom3_sf"/>
</dbReference>
<accession>A0ABU9BTR3</accession>
<sequence length="390" mass="41306">MGPLHGLRVIELASIGPGPMCAMLLADLGADVVRIDRLEASGLGVPVSSRFDVPGRSRRSIALDLKSDAGVDAARRLISAADVLIEGWRPGVAERLGLGPEDCHARHPGLVYGRMTGYGQHGPLAQRAGHDINYIALTGALSAIGGAGEGEGDGPVPPLNLVGDYGGGALYLAVGVLAALFERQRSGRGQVVDAAMVDGVGSLMSLFHGLAAGGLWDERQRAANLLDGGAPFYATYQAADGGWLALGALEPKFFATFADLVGLERRFVERQYDRRLWPEMREAIAAALRRRTRDDWAAAAQDGDACLTPVLSMSEAVQHPQARQRQSFVEVDGVHQPAPAPRFGRSRPASPRPAPRMGQHTRELLSEAGYSDVEIDTLLSSGAAKQTMAP</sequence>
<gene>
    <name evidence="2" type="ORF">AACH06_15595</name>
</gene>
<dbReference type="PANTHER" id="PTHR48228:SF5">
    <property type="entry name" value="ALPHA-METHYLACYL-COA RACEMASE"/>
    <property type="match status" value="1"/>
</dbReference>
<dbReference type="Proteomes" id="UP001371218">
    <property type="component" value="Unassembled WGS sequence"/>
</dbReference>
<reference evidence="2 3" key="1">
    <citation type="submission" date="2024-04" db="EMBL/GenBank/DDBJ databases">
        <title>Novel species of the genus Ideonella isolated from streams.</title>
        <authorList>
            <person name="Lu H."/>
        </authorList>
    </citation>
    <scope>NUCLEOTIDE SEQUENCE [LARGE SCALE GENOMIC DNA]</scope>
    <source>
        <strain evidence="2 3">DXS29W</strain>
    </source>
</reference>